<feature type="region of interest" description="Disordered" evidence="1">
    <location>
        <begin position="64"/>
        <end position="87"/>
    </location>
</feature>
<evidence type="ECO:0000313" key="3">
    <source>
        <dbReference type="WBParaSite" id="jg8605"/>
    </source>
</evidence>
<organism evidence="2 3">
    <name type="scientific">Ditylenchus dipsaci</name>
    <dbReference type="NCBI Taxonomy" id="166011"/>
    <lineage>
        <taxon>Eukaryota</taxon>
        <taxon>Metazoa</taxon>
        <taxon>Ecdysozoa</taxon>
        <taxon>Nematoda</taxon>
        <taxon>Chromadorea</taxon>
        <taxon>Rhabditida</taxon>
        <taxon>Tylenchina</taxon>
        <taxon>Tylenchomorpha</taxon>
        <taxon>Sphaerularioidea</taxon>
        <taxon>Anguinidae</taxon>
        <taxon>Anguininae</taxon>
        <taxon>Ditylenchus</taxon>
    </lineage>
</organism>
<reference evidence="3" key="1">
    <citation type="submission" date="2022-11" db="UniProtKB">
        <authorList>
            <consortium name="WormBaseParasite"/>
        </authorList>
    </citation>
    <scope>IDENTIFICATION</scope>
</reference>
<feature type="compositionally biased region" description="Polar residues" evidence="1">
    <location>
        <begin position="10"/>
        <end position="20"/>
    </location>
</feature>
<feature type="region of interest" description="Disordered" evidence="1">
    <location>
        <begin position="1"/>
        <end position="33"/>
    </location>
</feature>
<keyword evidence="2" id="KW-1185">Reference proteome</keyword>
<evidence type="ECO:0000256" key="1">
    <source>
        <dbReference type="SAM" id="MobiDB-lite"/>
    </source>
</evidence>
<dbReference type="Proteomes" id="UP000887574">
    <property type="component" value="Unplaced"/>
</dbReference>
<dbReference type="AlphaFoldDB" id="A0A915EN65"/>
<name>A0A915EN65_9BILA</name>
<accession>A0A915EN65</accession>
<proteinExistence type="predicted"/>
<sequence length="107" mass="11967">MMSAKKWRSATCNTYKPNKSNQRKNTEYQCRSRPTTTYTEAHLMLQAAMRELARPITLVGEVPLIKTPDRQSRSLSPAPHSRSSAKANISEAAFVPSLYSDAHLTVS</sequence>
<protein>
    <submittedName>
        <fullName evidence="3">Uncharacterized protein</fullName>
    </submittedName>
</protein>
<evidence type="ECO:0000313" key="2">
    <source>
        <dbReference type="Proteomes" id="UP000887574"/>
    </source>
</evidence>
<dbReference type="WBParaSite" id="jg8605">
    <property type="protein sequence ID" value="jg8605"/>
    <property type="gene ID" value="jg8605"/>
</dbReference>